<evidence type="ECO:0000256" key="8">
    <source>
        <dbReference type="PIRSR" id="PIRSR036421-1"/>
    </source>
</evidence>
<proteinExistence type="inferred from homology"/>
<dbReference type="InterPro" id="IPR012393">
    <property type="entry name" value="Tricorn_protease"/>
</dbReference>
<evidence type="ECO:0000256" key="4">
    <source>
        <dbReference type="ARBA" id="ARBA00022670"/>
    </source>
</evidence>
<dbReference type="InterPro" id="IPR041489">
    <property type="entry name" value="PDZ_6"/>
</dbReference>
<dbReference type="SUPFAM" id="SSF52096">
    <property type="entry name" value="ClpP/crotonase"/>
    <property type="match status" value="1"/>
</dbReference>
<evidence type="ECO:0000313" key="14">
    <source>
        <dbReference type="Proteomes" id="UP001161325"/>
    </source>
</evidence>
<keyword evidence="5 7" id="KW-0378">Hydrolase</keyword>
<dbReference type="InterPro" id="IPR011042">
    <property type="entry name" value="6-blade_b-propeller_TolB-like"/>
</dbReference>
<feature type="signal peptide" evidence="11">
    <location>
        <begin position="1"/>
        <end position="21"/>
    </location>
</feature>
<evidence type="ECO:0000256" key="7">
    <source>
        <dbReference type="PIRNR" id="PIRNR036421"/>
    </source>
</evidence>
<keyword evidence="11" id="KW-0732">Signal</keyword>
<accession>A0AA37Q875</accession>
<feature type="region of interest" description="Disordered" evidence="10">
    <location>
        <begin position="357"/>
        <end position="384"/>
    </location>
</feature>
<dbReference type="PIRSF" id="PIRSF036421">
    <property type="entry name" value="Tricorn_protease"/>
    <property type="match status" value="1"/>
</dbReference>
<dbReference type="SMART" id="SM00228">
    <property type="entry name" value="PDZ"/>
    <property type="match status" value="1"/>
</dbReference>
<feature type="active site" description="Charge relay system" evidence="8">
    <location>
        <position position="801"/>
    </location>
</feature>
<dbReference type="SMART" id="SM00245">
    <property type="entry name" value="TSPc"/>
    <property type="match status" value="1"/>
</dbReference>
<feature type="active site" description="Charge relay system" evidence="8">
    <location>
        <position position="1075"/>
    </location>
</feature>
<dbReference type="Gene3D" id="2.30.42.10">
    <property type="match status" value="1"/>
</dbReference>
<dbReference type="Gene3D" id="2.140.10.30">
    <property type="entry name" value="Dipeptidylpeptidase IV, N-terminal domain"/>
    <property type="match status" value="1"/>
</dbReference>
<dbReference type="PANTHER" id="PTHR43253:SF1">
    <property type="entry name" value="TRICORN PROTEASE HOMOLOG 2-RELATED"/>
    <property type="match status" value="1"/>
</dbReference>
<dbReference type="InterPro" id="IPR028204">
    <property type="entry name" value="Tricorn_C1"/>
</dbReference>
<evidence type="ECO:0000256" key="10">
    <source>
        <dbReference type="SAM" id="MobiDB-lite"/>
    </source>
</evidence>
<dbReference type="Pfam" id="PF26549">
    <property type="entry name" value="Tricorn_N"/>
    <property type="match status" value="1"/>
</dbReference>
<feature type="site" description="Transition state stabilizer; via amide nitrogen" evidence="9">
    <location>
        <position position="1020"/>
    </location>
</feature>
<keyword evidence="4 7" id="KW-0645">Protease</keyword>
<comment type="similarity">
    <text evidence="2 7">Belongs to the peptidase S41B family.</text>
</comment>
<dbReference type="Gene3D" id="3.30.750.44">
    <property type="match status" value="1"/>
</dbReference>
<comment type="function">
    <text evidence="7">Degrades oligopeptides.</text>
</comment>
<evidence type="ECO:0000256" key="1">
    <source>
        <dbReference type="ARBA" id="ARBA00004496"/>
    </source>
</evidence>
<feature type="compositionally biased region" description="Polar residues" evidence="10">
    <location>
        <begin position="609"/>
        <end position="622"/>
    </location>
</feature>
<dbReference type="SUPFAM" id="SSF50156">
    <property type="entry name" value="PDZ domain-like"/>
    <property type="match status" value="1"/>
</dbReference>
<dbReference type="Proteomes" id="UP001161325">
    <property type="component" value="Unassembled WGS sequence"/>
</dbReference>
<dbReference type="InterPro" id="IPR036034">
    <property type="entry name" value="PDZ_sf"/>
</dbReference>
<dbReference type="AlphaFoldDB" id="A0AA37Q875"/>
<dbReference type="RefSeq" id="WP_284352779.1">
    <property type="nucleotide sequence ID" value="NZ_BRXS01000009.1"/>
</dbReference>
<evidence type="ECO:0000256" key="5">
    <source>
        <dbReference type="ARBA" id="ARBA00022801"/>
    </source>
</evidence>
<dbReference type="InterPro" id="IPR005151">
    <property type="entry name" value="Tail-specific_protease"/>
</dbReference>
<dbReference type="InterPro" id="IPR001478">
    <property type="entry name" value="PDZ"/>
</dbReference>
<dbReference type="GO" id="GO:0005737">
    <property type="term" value="C:cytoplasm"/>
    <property type="evidence" value="ECO:0007669"/>
    <property type="project" value="UniProtKB-SubCell"/>
</dbReference>
<keyword evidence="6 7" id="KW-0720">Serine protease</keyword>
<dbReference type="Pfam" id="PF07676">
    <property type="entry name" value="PD40"/>
    <property type="match status" value="3"/>
</dbReference>
<evidence type="ECO:0000256" key="9">
    <source>
        <dbReference type="PIRSR" id="PIRSR036421-3"/>
    </source>
</evidence>
<evidence type="ECO:0000259" key="12">
    <source>
        <dbReference type="PROSITE" id="PS50106"/>
    </source>
</evidence>
<gene>
    <name evidence="13" type="ORF">rosag_48970</name>
</gene>
<evidence type="ECO:0000256" key="3">
    <source>
        <dbReference type="ARBA" id="ARBA00022490"/>
    </source>
</evidence>
<comment type="caution">
    <text evidence="13">The sequence shown here is derived from an EMBL/GenBank/DDBJ whole genome shotgun (WGS) entry which is preliminary data.</text>
</comment>
<keyword evidence="14" id="KW-1185">Reference proteome</keyword>
<dbReference type="Pfam" id="PF17820">
    <property type="entry name" value="PDZ_6"/>
    <property type="match status" value="1"/>
</dbReference>
<feature type="region of interest" description="Disordered" evidence="10">
    <location>
        <begin position="602"/>
        <end position="623"/>
    </location>
</feature>
<evidence type="ECO:0000256" key="2">
    <source>
        <dbReference type="ARBA" id="ARBA00008524"/>
    </source>
</evidence>
<dbReference type="Pfam" id="PF03572">
    <property type="entry name" value="Peptidase_S41"/>
    <property type="match status" value="1"/>
</dbReference>
<dbReference type="Gene3D" id="2.120.10.30">
    <property type="entry name" value="TolB, C-terminal domain"/>
    <property type="match status" value="2"/>
</dbReference>
<dbReference type="GO" id="GO:0006508">
    <property type="term" value="P:proteolysis"/>
    <property type="evidence" value="ECO:0007669"/>
    <property type="project" value="UniProtKB-UniRule"/>
</dbReference>
<feature type="chain" id="PRO_5041444234" description="Tricorn protease homolog" evidence="11">
    <location>
        <begin position="22"/>
        <end position="1117"/>
    </location>
</feature>
<evidence type="ECO:0000256" key="6">
    <source>
        <dbReference type="ARBA" id="ARBA00022825"/>
    </source>
</evidence>
<feature type="active site" description="Nucleophile" evidence="8">
    <location>
        <position position="1019"/>
    </location>
</feature>
<dbReference type="Gene3D" id="3.90.226.10">
    <property type="entry name" value="2-enoyl-CoA Hydratase, Chain A, domain 1"/>
    <property type="match status" value="1"/>
</dbReference>
<feature type="domain" description="PDZ" evidence="12">
    <location>
        <begin position="789"/>
        <end position="870"/>
    </location>
</feature>
<evidence type="ECO:0000256" key="11">
    <source>
        <dbReference type="SAM" id="SignalP"/>
    </source>
</evidence>
<reference evidence="13" key="1">
    <citation type="submission" date="2022-08" db="EMBL/GenBank/DDBJ databases">
        <title>Draft genome sequencing of Roseisolibacter agri AW1220.</title>
        <authorList>
            <person name="Tobiishi Y."/>
            <person name="Tonouchi A."/>
        </authorList>
    </citation>
    <scope>NUCLEOTIDE SEQUENCE</scope>
    <source>
        <strain evidence="13">AW1220</strain>
    </source>
</reference>
<dbReference type="SUPFAM" id="SSF69304">
    <property type="entry name" value="Tricorn protease N-terminal domain"/>
    <property type="match status" value="1"/>
</dbReference>
<dbReference type="Gene3D" id="2.120.10.60">
    <property type="entry name" value="Tricorn protease N-terminal domain"/>
    <property type="match status" value="1"/>
</dbReference>
<comment type="subcellular location">
    <subcellularLocation>
        <location evidence="1 7">Cytoplasm</location>
    </subcellularLocation>
</comment>
<dbReference type="PROSITE" id="PS50106">
    <property type="entry name" value="PDZ"/>
    <property type="match status" value="1"/>
</dbReference>
<dbReference type="InterPro" id="IPR011659">
    <property type="entry name" value="WD40"/>
</dbReference>
<dbReference type="CDD" id="cd07562">
    <property type="entry name" value="Peptidase_S41_TRI"/>
    <property type="match status" value="1"/>
</dbReference>
<protein>
    <recommendedName>
        <fullName evidence="7">Tricorn protease homolog</fullName>
        <ecNumber evidence="7">3.4.21.-</ecNumber>
    </recommendedName>
</protein>
<sequence>MRSFARARTLLALSFALPVVARGQGSAVPARPALSEPSLSPDGREIAFVSGGDVWTVGADGGEARLLVSHPATEGRPLWSPDGKRLAFVSTRTGNGDVYVLELATGALRRVTFDDVAETLDAWSRDGRWLYLSTSSRDVAGMQDVLRVSADGGTPMVVAGDRYASEYWAAPAPDGATLAITARGTVSGQWWRRGHSHIDESEIWLVRPGTGDAPAYTAITSGGAKDAWPMWAADARTLYFMSDRSGAENLWAQPMEGGRASGAPRQVTRFTDGRVLWPSIAHDGRAIVFERDFGVWKVDLAGGAARAVAVTLRGAPATPGVERQSAGAGLQELALSPDGRKLAFAMRGEVFAAASRAPEGAAGGGGPLDAARVTATPGPEQQLAWSPDSRRLAYASDRGGRWRVWVYDFAARRETALTAGAGESGDPGAGDVAPRWSPDGRSIAFVRGGRELRVVDATPGATFGRERRVATARFDRPPFADPDAVAWSPDGQWIAYVARAGDRAFSNAFVARADGTGEPRQVSFLPNAFTGDVKWSPDGTTLFLVSGQRTEQSQVARIDLVPRTPRFREDQFRSLFDVSTPQTPAAPVVRDSSGERRAASVERADSALARSTTAQRSTPNARRSTRIDFDGIRTRLSLLPTGLDVQAIAPSPDGRQLLLVASAAGQTNLWLWPLDELAPGEPVVRQITSTSGGKGDAQWSPDGREIYYRESGRPNAVTVESRAVRSIALAAEMDVDFTREKDVVFAQAWGWLRDHFYDDKYHGADWDAVRARVAPAVAGARTPDDLRRVLSLMVGELNASHLGVQAPGGAPPTTGRLGVRFDRAAYERDGTLRVAEVLPLGPAALAGVRVGDAIVAVGDVAVARGTSLDSLLTYTAGRRVALTLAGEGGARREVAVRPVTTAVEKGLLYRAWVESRREYVAKASGGKLGYVHMPDMGAGSLAQLYADLDAENLGKEGVVVDLRNNNGGFVNAYALDVFTRRPYLTMRLRGDEPAPARAQLGQRALERPTVLVVNQHSLSDAEDFTEGYRALGLGKIVGEPTAGWIIYTWNMPMLDGSVLRLPRTRITGADGTDMELNPRRVDVGVKRPVGEAYTGRDAQLDAAVRVLLSAPVNGGGR</sequence>
<dbReference type="EC" id="3.4.21.-" evidence="7"/>
<dbReference type="SUPFAM" id="SSF82171">
    <property type="entry name" value="DPP6 N-terminal domain-like"/>
    <property type="match status" value="1"/>
</dbReference>
<dbReference type="Pfam" id="PF14684">
    <property type="entry name" value="Tricorn_C1"/>
    <property type="match status" value="1"/>
</dbReference>
<dbReference type="InterPro" id="IPR029045">
    <property type="entry name" value="ClpP/crotonase-like_dom_sf"/>
</dbReference>
<dbReference type="GO" id="GO:0008236">
    <property type="term" value="F:serine-type peptidase activity"/>
    <property type="evidence" value="ECO:0007669"/>
    <property type="project" value="UniProtKB-UniRule"/>
</dbReference>
<dbReference type="EMBL" id="BRXS01000009">
    <property type="protein sequence ID" value="GLC28384.1"/>
    <property type="molecule type" value="Genomic_DNA"/>
</dbReference>
<name>A0AA37Q875_9BACT</name>
<dbReference type="PANTHER" id="PTHR43253">
    <property type="entry name" value="TRICORN PROTEASE HOMOLOG 2-RELATED"/>
    <property type="match status" value="1"/>
</dbReference>
<keyword evidence="3 7" id="KW-0963">Cytoplasm</keyword>
<organism evidence="13 14">
    <name type="scientific">Roseisolibacter agri</name>
    <dbReference type="NCBI Taxonomy" id="2014610"/>
    <lineage>
        <taxon>Bacteria</taxon>
        <taxon>Pseudomonadati</taxon>
        <taxon>Gemmatimonadota</taxon>
        <taxon>Gemmatimonadia</taxon>
        <taxon>Gemmatimonadales</taxon>
        <taxon>Gemmatimonadaceae</taxon>
        <taxon>Roseisolibacter</taxon>
    </lineage>
</organism>
<evidence type="ECO:0000313" key="13">
    <source>
        <dbReference type="EMBL" id="GLC28384.1"/>
    </source>
</evidence>